<feature type="region of interest" description="Disordered" evidence="2">
    <location>
        <begin position="47"/>
        <end position="125"/>
    </location>
</feature>
<sequence length="125" mass="14139">MMSAQQVEVEKVRRKIAAYESEVVKVKDLMETMPLLMEVEREKIETVVEKKNDTSKEGRPGEASGHSADKRGHPGGEEAQQVIQQAKRTDLEAKTVSKRRWRRWTSAEDDADSVAQTGDDVYSHP</sequence>
<evidence type="ECO:0000256" key="2">
    <source>
        <dbReference type="SAM" id="MobiDB-lite"/>
    </source>
</evidence>
<proteinExistence type="predicted"/>
<evidence type="ECO:0000313" key="4">
    <source>
        <dbReference type="Proteomes" id="UP001286313"/>
    </source>
</evidence>
<evidence type="ECO:0000313" key="3">
    <source>
        <dbReference type="EMBL" id="KAK3855456.1"/>
    </source>
</evidence>
<feature type="compositionally biased region" description="Basic and acidic residues" evidence="2">
    <location>
        <begin position="47"/>
        <end position="60"/>
    </location>
</feature>
<feature type="compositionally biased region" description="Basic and acidic residues" evidence="2">
    <location>
        <begin position="67"/>
        <end position="76"/>
    </location>
</feature>
<protein>
    <submittedName>
        <fullName evidence="3">Uncharacterized protein</fullName>
    </submittedName>
</protein>
<evidence type="ECO:0000256" key="1">
    <source>
        <dbReference type="SAM" id="Coils"/>
    </source>
</evidence>
<keyword evidence="4" id="KW-1185">Reference proteome</keyword>
<reference evidence="3" key="1">
    <citation type="submission" date="2023-10" db="EMBL/GenBank/DDBJ databases">
        <title>Genome assemblies of two species of porcelain crab, Petrolisthes cinctipes and Petrolisthes manimaculis (Anomura: Porcellanidae).</title>
        <authorList>
            <person name="Angst P."/>
        </authorList>
    </citation>
    <scope>NUCLEOTIDE SEQUENCE</scope>
    <source>
        <strain evidence="3">PB745_01</strain>
        <tissue evidence="3">Gill</tissue>
    </source>
</reference>
<dbReference type="AlphaFoldDB" id="A0AAE1BR93"/>
<comment type="caution">
    <text evidence="3">The sequence shown here is derived from an EMBL/GenBank/DDBJ whole genome shotgun (WGS) entry which is preliminary data.</text>
</comment>
<dbReference type="EMBL" id="JAWQEG010006211">
    <property type="protein sequence ID" value="KAK3855456.1"/>
    <property type="molecule type" value="Genomic_DNA"/>
</dbReference>
<organism evidence="3 4">
    <name type="scientific">Petrolisthes cinctipes</name>
    <name type="common">Flat porcelain crab</name>
    <dbReference type="NCBI Taxonomy" id="88211"/>
    <lineage>
        <taxon>Eukaryota</taxon>
        <taxon>Metazoa</taxon>
        <taxon>Ecdysozoa</taxon>
        <taxon>Arthropoda</taxon>
        <taxon>Crustacea</taxon>
        <taxon>Multicrustacea</taxon>
        <taxon>Malacostraca</taxon>
        <taxon>Eumalacostraca</taxon>
        <taxon>Eucarida</taxon>
        <taxon>Decapoda</taxon>
        <taxon>Pleocyemata</taxon>
        <taxon>Anomura</taxon>
        <taxon>Galatheoidea</taxon>
        <taxon>Porcellanidae</taxon>
        <taxon>Petrolisthes</taxon>
    </lineage>
</organism>
<feature type="coiled-coil region" evidence="1">
    <location>
        <begin position="2"/>
        <end position="29"/>
    </location>
</feature>
<keyword evidence="1" id="KW-0175">Coiled coil</keyword>
<dbReference type="Proteomes" id="UP001286313">
    <property type="component" value="Unassembled WGS sequence"/>
</dbReference>
<accession>A0AAE1BR93</accession>
<name>A0AAE1BR93_PETCI</name>
<gene>
    <name evidence="3" type="ORF">Pcinc_038148</name>
</gene>